<keyword evidence="5 7" id="KW-1133">Transmembrane helix</keyword>
<dbReference type="InterPro" id="IPR032818">
    <property type="entry name" value="DedA-like"/>
</dbReference>
<protein>
    <submittedName>
        <fullName evidence="9">VTT domain-containing protein</fullName>
    </submittedName>
</protein>
<feature type="transmembrane region" description="Helical" evidence="7">
    <location>
        <begin position="183"/>
        <end position="202"/>
    </location>
</feature>
<reference evidence="9" key="1">
    <citation type="journal article" date="2021" name="PeerJ">
        <title>Extensive microbial diversity within the chicken gut microbiome revealed by metagenomics and culture.</title>
        <authorList>
            <person name="Gilroy R."/>
            <person name="Ravi A."/>
            <person name="Getino M."/>
            <person name="Pursley I."/>
            <person name="Horton D.L."/>
            <person name="Alikhan N.F."/>
            <person name="Baker D."/>
            <person name="Gharbi K."/>
            <person name="Hall N."/>
            <person name="Watson M."/>
            <person name="Adriaenssens E.M."/>
            <person name="Foster-Nyarko E."/>
            <person name="Jarju S."/>
            <person name="Secka A."/>
            <person name="Antonio M."/>
            <person name="Oren A."/>
            <person name="Chaudhuri R.R."/>
            <person name="La Ragione R."/>
            <person name="Hildebrand F."/>
            <person name="Pallen M.J."/>
        </authorList>
    </citation>
    <scope>NUCLEOTIDE SEQUENCE</scope>
    <source>
        <strain evidence="9">876</strain>
    </source>
</reference>
<reference evidence="9" key="2">
    <citation type="submission" date="2021-04" db="EMBL/GenBank/DDBJ databases">
        <authorList>
            <person name="Gilroy R."/>
        </authorList>
    </citation>
    <scope>NUCLEOTIDE SEQUENCE</scope>
    <source>
        <strain evidence="9">876</strain>
    </source>
</reference>
<gene>
    <name evidence="9" type="ORF">H9843_05560</name>
</gene>
<evidence type="ECO:0000256" key="7">
    <source>
        <dbReference type="RuleBase" id="RU367016"/>
    </source>
</evidence>
<comment type="similarity">
    <text evidence="2 7">Belongs to the DedA family.</text>
</comment>
<dbReference type="GO" id="GO:0005886">
    <property type="term" value="C:plasma membrane"/>
    <property type="evidence" value="ECO:0007669"/>
    <property type="project" value="UniProtKB-SubCell"/>
</dbReference>
<dbReference type="PANTHER" id="PTHR30353">
    <property type="entry name" value="INNER MEMBRANE PROTEIN DEDA-RELATED"/>
    <property type="match status" value="1"/>
</dbReference>
<feature type="domain" description="VTT" evidence="8">
    <location>
        <begin position="50"/>
        <end position="169"/>
    </location>
</feature>
<feature type="transmembrane region" description="Helical" evidence="7">
    <location>
        <begin position="151"/>
        <end position="171"/>
    </location>
</feature>
<evidence type="ECO:0000256" key="6">
    <source>
        <dbReference type="ARBA" id="ARBA00023136"/>
    </source>
</evidence>
<keyword evidence="3 7" id="KW-1003">Cell membrane</keyword>
<evidence type="ECO:0000256" key="1">
    <source>
        <dbReference type="ARBA" id="ARBA00004651"/>
    </source>
</evidence>
<feature type="transmembrane region" description="Helical" evidence="7">
    <location>
        <begin position="27"/>
        <end position="46"/>
    </location>
</feature>
<organism evidence="9 10">
    <name type="scientific">Candidatus Limosilactobacillus merdavium</name>
    <dbReference type="NCBI Taxonomy" id="2838651"/>
    <lineage>
        <taxon>Bacteria</taxon>
        <taxon>Bacillati</taxon>
        <taxon>Bacillota</taxon>
        <taxon>Bacilli</taxon>
        <taxon>Lactobacillales</taxon>
        <taxon>Lactobacillaceae</taxon>
        <taxon>Limosilactobacillus</taxon>
    </lineage>
</organism>
<dbReference type="AlphaFoldDB" id="A0A9E2KVQ9"/>
<name>A0A9E2KVQ9_9LACO</name>
<dbReference type="Pfam" id="PF09335">
    <property type="entry name" value="VTT_dom"/>
    <property type="match status" value="1"/>
</dbReference>
<comment type="caution">
    <text evidence="9">The sequence shown here is derived from an EMBL/GenBank/DDBJ whole genome shotgun (WGS) entry which is preliminary data.</text>
</comment>
<evidence type="ECO:0000256" key="4">
    <source>
        <dbReference type="ARBA" id="ARBA00022692"/>
    </source>
</evidence>
<evidence type="ECO:0000313" key="10">
    <source>
        <dbReference type="Proteomes" id="UP000824180"/>
    </source>
</evidence>
<dbReference type="Proteomes" id="UP000824180">
    <property type="component" value="Unassembled WGS sequence"/>
</dbReference>
<dbReference type="PANTHER" id="PTHR30353:SF0">
    <property type="entry name" value="TRANSMEMBRANE PROTEIN"/>
    <property type="match status" value="1"/>
</dbReference>
<evidence type="ECO:0000256" key="3">
    <source>
        <dbReference type="ARBA" id="ARBA00022475"/>
    </source>
</evidence>
<keyword evidence="6 7" id="KW-0472">Membrane</keyword>
<evidence type="ECO:0000259" key="8">
    <source>
        <dbReference type="Pfam" id="PF09335"/>
    </source>
</evidence>
<dbReference type="InterPro" id="IPR032816">
    <property type="entry name" value="VTT_dom"/>
</dbReference>
<proteinExistence type="inferred from homology"/>
<dbReference type="EMBL" id="JAHLFK010000058">
    <property type="protein sequence ID" value="MBU3830340.1"/>
    <property type="molecule type" value="Genomic_DNA"/>
</dbReference>
<comment type="subcellular location">
    <subcellularLocation>
        <location evidence="1 7">Cell membrane</location>
        <topology evidence="1 7">Multi-pass membrane protein</topology>
    </subcellularLocation>
</comment>
<evidence type="ECO:0000313" key="9">
    <source>
        <dbReference type="EMBL" id="MBU3830340.1"/>
    </source>
</evidence>
<sequence>MANIIYILTHIAEVVIPMFEWLGPWSYVLLFAIIFMETGLVVFPWLPGESLIFLTASFIAFNPVLKMEIVIPVFFFAAFIGDTVNYFIGRSLSRWKWLSKRVNGPGMVKAHQLLEKHGIKTVAFGRFVPLIRTFVPLIAGTMHFEFRRFMIGNLLGVTIWVLLASLVGYYFGSIPFVKGHFSLIILAFAVGALLLVGMLALIRHIQRKIIRRNNMLK</sequence>
<keyword evidence="4 7" id="KW-0812">Transmembrane</keyword>
<evidence type="ECO:0000256" key="2">
    <source>
        <dbReference type="ARBA" id="ARBA00010792"/>
    </source>
</evidence>
<accession>A0A9E2KVQ9</accession>
<evidence type="ECO:0000256" key="5">
    <source>
        <dbReference type="ARBA" id="ARBA00022989"/>
    </source>
</evidence>
<feature type="transmembrane region" description="Helical" evidence="7">
    <location>
        <begin position="69"/>
        <end position="88"/>
    </location>
</feature>